<evidence type="ECO:0000256" key="8">
    <source>
        <dbReference type="SAM" id="SignalP"/>
    </source>
</evidence>
<dbReference type="SMART" id="SM01351">
    <property type="entry name" value="Aspzincin_M35"/>
    <property type="match status" value="1"/>
</dbReference>
<keyword evidence="7" id="KW-0482">Metalloprotease</keyword>
<evidence type="ECO:0000256" key="5">
    <source>
        <dbReference type="ARBA" id="ARBA00022801"/>
    </source>
</evidence>
<keyword evidence="3" id="KW-0645">Protease</keyword>
<proteinExistence type="inferred from homology"/>
<dbReference type="InterPro" id="IPR029463">
    <property type="entry name" value="Lys_MEP"/>
</dbReference>
<dbReference type="InterPro" id="IPR050414">
    <property type="entry name" value="Fungal_M35_metalloproteases"/>
</dbReference>
<dbReference type="PANTHER" id="PTHR37016:SF3">
    <property type="entry name" value="NEUTRAL PROTEASE 2-RELATED"/>
    <property type="match status" value="1"/>
</dbReference>
<dbReference type="GO" id="GO:0046872">
    <property type="term" value="F:metal ion binding"/>
    <property type="evidence" value="ECO:0007669"/>
    <property type="project" value="UniProtKB-KW"/>
</dbReference>
<evidence type="ECO:0000256" key="3">
    <source>
        <dbReference type="ARBA" id="ARBA00022670"/>
    </source>
</evidence>
<dbReference type="GO" id="GO:0004222">
    <property type="term" value="F:metalloendopeptidase activity"/>
    <property type="evidence" value="ECO:0007669"/>
    <property type="project" value="InterPro"/>
</dbReference>
<dbReference type="OrthoDB" id="7266602at2"/>
<keyword evidence="5" id="KW-0378">Hydrolase</keyword>
<comment type="cofactor">
    <cofactor evidence="1">
        <name>Zn(2+)</name>
        <dbReference type="ChEBI" id="CHEBI:29105"/>
    </cofactor>
</comment>
<dbReference type="SUPFAM" id="SSF55486">
    <property type="entry name" value="Metalloproteases ('zincins'), catalytic domain"/>
    <property type="match status" value="1"/>
</dbReference>
<evidence type="ECO:0000313" key="10">
    <source>
        <dbReference type="EMBL" id="PWS36777.1"/>
    </source>
</evidence>
<reference evidence="11" key="1">
    <citation type="submission" date="2018-05" db="EMBL/GenBank/DDBJ databases">
        <authorList>
            <person name="Du Z."/>
            <person name="Wang X."/>
        </authorList>
    </citation>
    <scope>NUCLEOTIDE SEQUENCE [LARGE SCALE GENOMIC DNA]</scope>
    <source>
        <strain evidence="11">CQN31</strain>
    </source>
</reference>
<evidence type="ECO:0000256" key="2">
    <source>
        <dbReference type="ARBA" id="ARBA00010279"/>
    </source>
</evidence>
<dbReference type="Gene3D" id="3.40.390.10">
    <property type="entry name" value="Collagenase (Catalytic Domain)"/>
    <property type="match status" value="1"/>
</dbReference>
<dbReference type="EMBL" id="QGNA01000003">
    <property type="protein sequence ID" value="PWS36777.1"/>
    <property type="molecule type" value="Genomic_DNA"/>
</dbReference>
<protein>
    <recommendedName>
        <fullName evidence="9">Lysine-specific metallo-endopeptidase domain-containing protein</fullName>
    </recommendedName>
</protein>
<evidence type="ECO:0000256" key="6">
    <source>
        <dbReference type="ARBA" id="ARBA00022833"/>
    </source>
</evidence>
<feature type="domain" description="Lysine-specific metallo-endopeptidase" evidence="9">
    <location>
        <begin position="107"/>
        <end position="238"/>
    </location>
</feature>
<dbReference type="GO" id="GO:0006508">
    <property type="term" value="P:proteolysis"/>
    <property type="evidence" value="ECO:0007669"/>
    <property type="project" value="UniProtKB-KW"/>
</dbReference>
<keyword evidence="11" id="KW-1185">Reference proteome</keyword>
<evidence type="ECO:0000256" key="1">
    <source>
        <dbReference type="ARBA" id="ARBA00001947"/>
    </source>
</evidence>
<dbReference type="RefSeq" id="WP_109871569.1">
    <property type="nucleotide sequence ID" value="NZ_QGNA01000003.1"/>
</dbReference>
<evidence type="ECO:0000313" key="11">
    <source>
        <dbReference type="Proteomes" id="UP000245765"/>
    </source>
</evidence>
<evidence type="ECO:0000256" key="4">
    <source>
        <dbReference type="ARBA" id="ARBA00022723"/>
    </source>
</evidence>
<accession>A0A317FFG0</accession>
<feature type="signal peptide" evidence="8">
    <location>
        <begin position="1"/>
        <end position="34"/>
    </location>
</feature>
<gene>
    <name evidence="10" type="ORF">DFH01_16750</name>
</gene>
<organism evidence="10 11">
    <name type="scientific">Falsiroseomonas bella</name>
    <dbReference type="NCBI Taxonomy" id="2184016"/>
    <lineage>
        <taxon>Bacteria</taxon>
        <taxon>Pseudomonadati</taxon>
        <taxon>Pseudomonadota</taxon>
        <taxon>Alphaproteobacteria</taxon>
        <taxon>Acetobacterales</taxon>
        <taxon>Roseomonadaceae</taxon>
        <taxon>Falsiroseomonas</taxon>
    </lineage>
</organism>
<evidence type="ECO:0000256" key="7">
    <source>
        <dbReference type="ARBA" id="ARBA00023049"/>
    </source>
</evidence>
<dbReference type="InterPro" id="IPR024079">
    <property type="entry name" value="MetalloPept_cat_dom_sf"/>
</dbReference>
<dbReference type="Pfam" id="PF14521">
    <property type="entry name" value="Aspzincin_M35"/>
    <property type="match status" value="1"/>
</dbReference>
<comment type="similarity">
    <text evidence="2">Belongs to the peptidase M35 family.</text>
</comment>
<dbReference type="PANTHER" id="PTHR37016">
    <property type="match status" value="1"/>
</dbReference>
<dbReference type="AlphaFoldDB" id="A0A317FFG0"/>
<dbReference type="Proteomes" id="UP000245765">
    <property type="component" value="Unassembled WGS sequence"/>
</dbReference>
<keyword evidence="4" id="KW-0479">Metal-binding</keyword>
<comment type="caution">
    <text evidence="10">The sequence shown here is derived from an EMBL/GenBank/DDBJ whole genome shotgun (WGS) entry which is preliminary data.</text>
</comment>
<keyword evidence="6" id="KW-0862">Zinc</keyword>
<sequence length="247" mass="26453">MPVAAPPQTRPARRVPALPRVLALLLALLAPACAVPDGVRPELVGPGVVAAPPASDAPVAAAPSPFGKPTAGLRHAADIPGPACVAEHRQMIEEARTVALERITVGIRVVETQPDSEAVLRWFGFAPREEVAARLRQTAEWLGQPDRFKVLCNDPPSCRGVRMAYAAPARRIVGLCPSFFRARMDGFDNRFGILVHEASHLAAGTQDFVYGPRSALILAKQDPARAALNADNYEYFVETLARFAPGS</sequence>
<evidence type="ECO:0000259" key="9">
    <source>
        <dbReference type="SMART" id="SM01351"/>
    </source>
</evidence>
<feature type="chain" id="PRO_5016258919" description="Lysine-specific metallo-endopeptidase domain-containing protein" evidence="8">
    <location>
        <begin position="35"/>
        <end position="247"/>
    </location>
</feature>
<name>A0A317FFG0_9PROT</name>
<keyword evidence="8" id="KW-0732">Signal</keyword>